<organism evidence="1 2">
    <name type="scientific">Acrobeloides nanus</name>
    <dbReference type="NCBI Taxonomy" id="290746"/>
    <lineage>
        <taxon>Eukaryota</taxon>
        <taxon>Metazoa</taxon>
        <taxon>Ecdysozoa</taxon>
        <taxon>Nematoda</taxon>
        <taxon>Chromadorea</taxon>
        <taxon>Rhabditida</taxon>
        <taxon>Tylenchina</taxon>
        <taxon>Cephalobomorpha</taxon>
        <taxon>Cephaloboidea</taxon>
        <taxon>Cephalobidae</taxon>
        <taxon>Acrobeloides</taxon>
    </lineage>
</organism>
<name>A0A914DV57_9BILA</name>
<evidence type="ECO:0000313" key="1">
    <source>
        <dbReference type="Proteomes" id="UP000887540"/>
    </source>
</evidence>
<protein>
    <submittedName>
        <fullName evidence="2">Uncharacterized protein</fullName>
    </submittedName>
</protein>
<sequence>MDKLGNFSKTLKTHYHELPAEVRSNVTEQNISNAAEKIVPENIKNNEVYKGHSKDAFKAASDAAAELNKD</sequence>
<dbReference type="WBParaSite" id="ACRNAN_scaffold3939.g31508.t1">
    <property type="protein sequence ID" value="ACRNAN_scaffold3939.g31508.t1"/>
    <property type="gene ID" value="ACRNAN_scaffold3939.g31508"/>
</dbReference>
<accession>A0A914DV57</accession>
<dbReference type="AlphaFoldDB" id="A0A914DV57"/>
<dbReference type="Proteomes" id="UP000887540">
    <property type="component" value="Unplaced"/>
</dbReference>
<reference evidence="2" key="1">
    <citation type="submission" date="2022-11" db="UniProtKB">
        <authorList>
            <consortium name="WormBaseParasite"/>
        </authorList>
    </citation>
    <scope>IDENTIFICATION</scope>
</reference>
<keyword evidence="1" id="KW-1185">Reference proteome</keyword>
<evidence type="ECO:0000313" key="2">
    <source>
        <dbReference type="WBParaSite" id="ACRNAN_scaffold3939.g31508.t1"/>
    </source>
</evidence>
<proteinExistence type="predicted"/>